<organism evidence="2 3">
    <name type="scientific">Cercophora samala</name>
    <dbReference type="NCBI Taxonomy" id="330535"/>
    <lineage>
        <taxon>Eukaryota</taxon>
        <taxon>Fungi</taxon>
        <taxon>Dikarya</taxon>
        <taxon>Ascomycota</taxon>
        <taxon>Pezizomycotina</taxon>
        <taxon>Sordariomycetes</taxon>
        <taxon>Sordariomycetidae</taxon>
        <taxon>Sordariales</taxon>
        <taxon>Lasiosphaeriaceae</taxon>
        <taxon>Cercophora</taxon>
    </lineage>
</organism>
<evidence type="ECO:0000256" key="1">
    <source>
        <dbReference type="SAM" id="MobiDB-lite"/>
    </source>
</evidence>
<feature type="region of interest" description="Disordered" evidence="1">
    <location>
        <begin position="1"/>
        <end position="49"/>
    </location>
</feature>
<dbReference type="AlphaFoldDB" id="A0AA39ZI24"/>
<evidence type="ECO:0000313" key="2">
    <source>
        <dbReference type="EMBL" id="KAK0671453.1"/>
    </source>
</evidence>
<name>A0AA39ZI24_9PEZI</name>
<keyword evidence="3" id="KW-1185">Reference proteome</keyword>
<accession>A0AA39ZI24</accession>
<gene>
    <name evidence="2" type="ORF">QBC41DRAFT_219425</name>
</gene>
<dbReference type="Proteomes" id="UP001174997">
    <property type="component" value="Unassembled WGS sequence"/>
</dbReference>
<comment type="caution">
    <text evidence="2">The sequence shown here is derived from an EMBL/GenBank/DDBJ whole genome shotgun (WGS) entry which is preliminary data.</text>
</comment>
<protein>
    <submittedName>
        <fullName evidence="2">Uncharacterized protein</fullName>
    </submittedName>
</protein>
<dbReference type="EMBL" id="JAULSY010000021">
    <property type="protein sequence ID" value="KAK0671453.1"/>
    <property type="molecule type" value="Genomic_DNA"/>
</dbReference>
<evidence type="ECO:0000313" key="3">
    <source>
        <dbReference type="Proteomes" id="UP001174997"/>
    </source>
</evidence>
<reference evidence="2" key="1">
    <citation type="submission" date="2023-06" db="EMBL/GenBank/DDBJ databases">
        <title>Genome-scale phylogeny and comparative genomics of the fungal order Sordariales.</title>
        <authorList>
            <consortium name="Lawrence Berkeley National Laboratory"/>
            <person name="Hensen N."/>
            <person name="Bonometti L."/>
            <person name="Westerberg I."/>
            <person name="Brannstrom I.O."/>
            <person name="Guillou S."/>
            <person name="Cros-Aarteil S."/>
            <person name="Calhoun S."/>
            <person name="Haridas S."/>
            <person name="Kuo A."/>
            <person name="Mondo S."/>
            <person name="Pangilinan J."/>
            <person name="Riley R."/>
            <person name="Labutti K."/>
            <person name="Andreopoulos B."/>
            <person name="Lipzen A."/>
            <person name="Chen C."/>
            <person name="Yanf M."/>
            <person name="Daum C."/>
            <person name="Ng V."/>
            <person name="Clum A."/>
            <person name="Steindorff A."/>
            <person name="Ohm R."/>
            <person name="Martin F."/>
            <person name="Silar P."/>
            <person name="Natvig D."/>
            <person name="Lalanne C."/>
            <person name="Gautier V."/>
            <person name="Ament-Velasquez S.L."/>
            <person name="Kruys A."/>
            <person name="Hutchinson M.I."/>
            <person name="Powell A.J."/>
            <person name="Barry K."/>
            <person name="Miller A.N."/>
            <person name="Grigoriev I.V."/>
            <person name="Debuchy R."/>
            <person name="Gladieux P."/>
            <person name="Thoren M.H."/>
            <person name="Johannesson H."/>
        </authorList>
    </citation>
    <scope>NUCLEOTIDE SEQUENCE</scope>
    <source>
        <strain evidence="2">CBS 307.81</strain>
    </source>
</reference>
<feature type="non-terminal residue" evidence="2">
    <location>
        <position position="660"/>
    </location>
</feature>
<sequence>MVPPKKKVCAAPLTPAKTPLRATKSSNYSPISITSDDDSDPDNRDGKGRVSFLDRLRQDAFDDLKAGLRSEFEEIREKTDDTVYLRLTLKQWLDQAKAHRPTNHLYYRLDKTYPENDVPRRLEGRDKVIADALTKLQQEIPLEIFFAVLEREDTPRANTPPSYLVRRLIENGNELLVDIPVDDRNRLQPDFPPLNNSDSTFEAAIVLVARDSVADFLMEAGDGPSILTNRYHLEQKTVQKLACWYIDTKKPPNRPWNFPVRNMPVFRDICAKVWDLDKNKGLAILPHHYVDRILKAILEAKDFEFFEKAAAQTWGRVSSSFFYWLAGMVKLGNLTVKDIEKGVTATISTYQDAHHRCQAIAAFVELGDDDSKSLLQQLTMRALEAVDTHAPGTRDGEGLVSVVGVVLGPDAIRDRLGPVVERHIKQAPFVLGVLNGLRQLREHLPARFDIHTTYYTRLATQMIDALDICNLFYSPLEPEEEISSKLVDFTQPKPVPSGAVDADRLSEFVFSLVEDKAHNSLLRSLAFKVAAGAGAIRIKQFSLLWFPFLRKLSVRHTSFLAPRYQHMFAVILEAHFARCVGSISADSWAWRPNCPAVICPCRLCGIMKLFFESPTKAIRIEVPLHPLEVQHANEFYLTSTYDTHCHFTWENGSLVAVKLL</sequence>
<proteinExistence type="predicted"/>